<name>A0AAP2DQ70_9BACT</name>
<reference evidence="3 4" key="1">
    <citation type="submission" date="2021-05" db="EMBL/GenBank/DDBJ databases">
        <title>A Polyphasic approach of four new species of the genus Ohtaekwangia: Ohtaekwangia histidinii sp. nov., Ohtaekwangia cretensis sp. nov., Ohtaekwangia indiensis sp. nov., Ohtaekwangia reichenbachii sp. nov. from diverse environment.</title>
        <authorList>
            <person name="Octaviana S."/>
        </authorList>
    </citation>
    <scope>NUCLEOTIDE SEQUENCE [LARGE SCALE GENOMIC DNA]</scope>
    <source>
        <strain evidence="3 4">PWU4</strain>
    </source>
</reference>
<evidence type="ECO:0000313" key="3">
    <source>
        <dbReference type="EMBL" id="MBT1699544.1"/>
    </source>
</evidence>
<dbReference type="Proteomes" id="UP001319200">
    <property type="component" value="Unassembled WGS sequence"/>
</dbReference>
<evidence type="ECO:0000256" key="1">
    <source>
        <dbReference type="ARBA" id="ARBA00022729"/>
    </source>
</evidence>
<evidence type="ECO:0000313" key="4">
    <source>
        <dbReference type="Proteomes" id="UP001319200"/>
    </source>
</evidence>
<dbReference type="Gene3D" id="2.40.160.20">
    <property type="match status" value="1"/>
</dbReference>
<dbReference type="AlphaFoldDB" id="A0AAP2DQ70"/>
<dbReference type="Pfam" id="PF13505">
    <property type="entry name" value="OMP_b-brl"/>
    <property type="match status" value="1"/>
</dbReference>
<dbReference type="SUPFAM" id="SSF56925">
    <property type="entry name" value="OMPA-like"/>
    <property type="match status" value="1"/>
</dbReference>
<dbReference type="EMBL" id="JAHESF010000026">
    <property type="protein sequence ID" value="MBT1699544.1"/>
    <property type="molecule type" value="Genomic_DNA"/>
</dbReference>
<protein>
    <submittedName>
        <fullName evidence="3">Outer membrane beta-barrel protein</fullName>
    </submittedName>
</protein>
<comment type="caution">
    <text evidence="3">The sequence shown here is derived from an EMBL/GenBank/DDBJ whole genome shotgun (WGS) entry which is preliminary data.</text>
</comment>
<keyword evidence="4" id="KW-1185">Reference proteome</keyword>
<accession>A0AAP2DQ70</accession>
<organism evidence="3 4">
    <name type="scientific">Chryseosolibacter histidini</name>
    <dbReference type="NCBI Taxonomy" id="2782349"/>
    <lineage>
        <taxon>Bacteria</taxon>
        <taxon>Pseudomonadati</taxon>
        <taxon>Bacteroidota</taxon>
        <taxon>Cytophagia</taxon>
        <taxon>Cytophagales</taxon>
        <taxon>Chryseotaleaceae</taxon>
        <taxon>Chryseosolibacter</taxon>
    </lineage>
</organism>
<keyword evidence="1" id="KW-0732">Signal</keyword>
<dbReference type="InterPro" id="IPR027385">
    <property type="entry name" value="Beta-barrel_OMP"/>
</dbReference>
<dbReference type="RefSeq" id="WP_254167555.1">
    <property type="nucleotide sequence ID" value="NZ_JAHESF010000026.1"/>
</dbReference>
<feature type="domain" description="Outer membrane protein beta-barrel" evidence="2">
    <location>
        <begin position="23"/>
        <end position="188"/>
    </location>
</feature>
<gene>
    <name evidence="3" type="ORF">KK083_21780</name>
</gene>
<dbReference type="InterPro" id="IPR011250">
    <property type="entry name" value="OMP/PagP_B-barrel"/>
</dbReference>
<proteinExistence type="predicted"/>
<evidence type="ECO:0000259" key="2">
    <source>
        <dbReference type="Pfam" id="PF13505"/>
    </source>
</evidence>
<sequence>MRWVSLLLVVPAMMVGVVCGYGQYSAAATQYTISFPLGNTKDRVDQVSFRGFTFDYRYHINDSWCIGARTGWYTFYEEKDRATYTLSEGHASLTGKQFRYINSLPLLFMGDYYFHAEQNMSAFAGFGAGVTYNRLDVRMSQEGARTDAWQFSLSPEIGVRMKLDADLYGYVALSYNNCFSTDDLEAQSYLNLSIGLLYH</sequence>